<keyword evidence="2" id="KW-1185">Reference proteome</keyword>
<evidence type="ECO:0000313" key="1">
    <source>
        <dbReference type="EMBL" id="PWG60681.1"/>
    </source>
</evidence>
<gene>
    <name evidence="1" type="ORF">DF200_00095</name>
</gene>
<evidence type="ECO:0000313" key="2">
    <source>
        <dbReference type="Proteomes" id="UP000245753"/>
    </source>
</evidence>
<dbReference type="Proteomes" id="UP000245753">
    <property type="component" value="Unassembled WGS sequence"/>
</dbReference>
<organism evidence="1 2">
    <name type="scientific">Bifidobacterium catulorum</name>
    <dbReference type="NCBI Taxonomy" id="1630173"/>
    <lineage>
        <taxon>Bacteria</taxon>
        <taxon>Bacillati</taxon>
        <taxon>Actinomycetota</taxon>
        <taxon>Actinomycetes</taxon>
        <taxon>Bifidobacteriales</taxon>
        <taxon>Bifidobacteriaceae</taxon>
        <taxon>Bifidobacterium</taxon>
    </lineage>
</organism>
<dbReference type="EMBL" id="QFFN01000001">
    <property type="protein sequence ID" value="PWG60681.1"/>
    <property type="molecule type" value="Genomic_DNA"/>
</dbReference>
<reference evidence="1 2" key="1">
    <citation type="journal article" date="2018" name="Int. J. Syst. Evol. Microbiol.">
        <title>Bifidobacterium catulorum sp. nov., a novel taxon from the faeces of the baby common marmoset (Callithrix jacchus).</title>
        <authorList>
            <person name="Modesto M."/>
            <person name="Michelini S."/>
            <person name="Oki K."/>
            <person name="Biavati B."/>
            <person name="Watanabe K."/>
            <person name="Mattarelli P."/>
        </authorList>
    </citation>
    <scope>NUCLEOTIDE SEQUENCE [LARGE SCALE GENOMIC DNA]</scope>
    <source>
        <strain evidence="1 2">MRM 8.19</strain>
    </source>
</reference>
<sequence length="68" mass="7599">MTRGLPPPHCLAYYQTSRRYLFLNLALGRRPSFMVSSIIAANDGGRTPDERLLPWIPSAACNPVFAIH</sequence>
<proteinExistence type="predicted"/>
<protein>
    <submittedName>
        <fullName evidence="1">Uncharacterized protein</fullName>
    </submittedName>
</protein>
<name>A0A2U2MUY4_9BIFI</name>
<comment type="caution">
    <text evidence="1">The sequence shown here is derived from an EMBL/GenBank/DDBJ whole genome shotgun (WGS) entry which is preliminary data.</text>
</comment>
<dbReference type="AlphaFoldDB" id="A0A2U2MUY4"/>
<accession>A0A2U2MUY4</accession>